<comment type="caution">
    <text evidence="5">The sequence shown here is derived from an EMBL/GenBank/DDBJ whole genome shotgun (WGS) entry which is preliminary data.</text>
</comment>
<dbReference type="Pfam" id="PF00248">
    <property type="entry name" value="Aldo_ket_red"/>
    <property type="match status" value="1"/>
</dbReference>
<dbReference type="HOGENOM" id="CLU_023205_3_1_9"/>
<dbReference type="InterPro" id="IPR053135">
    <property type="entry name" value="AKR2_Oxidoreductase"/>
</dbReference>
<dbReference type="PRINTS" id="PR00069">
    <property type="entry name" value="ALDKETRDTASE"/>
</dbReference>
<dbReference type="AlphaFoldDB" id="E7GFE2"/>
<evidence type="ECO:0000256" key="3">
    <source>
        <dbReference type="ARBA" id="ARBA00023014"/>
    </source>
</evidence>
<dbReference type="GO" id="GO:0051536">
    <property type="term" value="F:iron-sulfur cluster binding"/>
    <property type="evidence" value="ECO:0007669"/>
    <property type="project" value="UniProtKB-KW"/>
</dbReference>
<dbReference type="Pfam" id="PF13534">
    <property type="entry name" value="Fer4_17"/>
    <property type="match status" value="1"/>
</dbReference>
<dbReference type="eggNOG" id="COG1453">
    <property type="taxonomic scope" value="Bacteria"/>
</dbReference>
<protein>
    <submittedName>
        <fullName evidence="5">Aldo/keto reductase</fullName>
    </submittedName>
</protein>
<dbReference type="CDD" id="cd19100">
    <property type="entry name" value="AKR_unchar"/>
    <property type="match status" value="1"/>
</dbReference>
<organism evidence="5 6">
    <name type="scientific">Coprobacillus cateniformis</name>
    <dbReference type="NCBI Taxonomy" id="100884"/>
    <lineage>
        <taxon>Bacteria</taxon>
        <taxon>Bacillati</taxon>
        <taxon>Bacillota</taxon>
        <taxon>Erysipelotrichia</taxon>
        <taxon>Erysipelotrichales</taxon>
        <taxon>Coprobacillaceae</taxon>
        <taxon>Coprobacillus</taxon>
    </lineage>
</organism>
<dbReference type="PROSITE" id="PS51379">
    <property type="entry name" value="4FE4S_FER_2"/>
    <property type="match status" value="1"/>
</dbReference>
<dbReference type="RefSeq" id="WP_008790567.1">
    <property type="nucleotide sequence ID" value="NZ_AKCB01000001.1"/>
</dbReference>
<dbReference type="InterPro" id="IPR036812">
    <property type="entry name" value="NAD(P)_OxRdtase_dom_sf"/>
</dbReference>
<gene>
    <name evidence="5" type="ORF">HMPREF9488_03485</name>
</gene>
<keyword evidence="2" id="KW-0408">Iron</keyword>
<dbReference type="EMBL" id="ADKX01000049">
    <property type="protein sequence ID" value="EFW03203.1"/>
    <property type="molecule type" value="Genomic_DNA"/>
</dbReference>
<dbReference type="PROSITE" id="PS00198">
    <property type="entry name" value="4FE4S_FER_1"/>
    <property type="match status" value="1"/>
</dbReference>
<keyword evidence="3" id="KW-0411">Iron-sulfur</keyword>
<dbReference type="Proteomes" id="UP000003157">
    <property type="component" value="Unassembled WGS sequence"/>
</dbReference>
<keyword evidence="1" id="KW-0479">Metal-binding</keyword>
<evidence type="ECO:0000256" key="2">
    <source>
        <dbReference type="ARBA" id="ARBA00023004"/>
    </source>
</evidence>
<accession>E7GFE2</accession>
<evidence type="ECO:0000313" key="6">
    <source>
        <dbReference type="Proteomes" id="UP000003157"/>
    </source>
</evidence>
<dbReference type="OrthoDB" id="9773828at2"/>
<dbReference type="STRING" id="100884.GCA_000269565_00637"/>
<dbReference type="PANTHER" id="PTHR43312">
    <property type="entry name" value="D-THREO-ALDOSE 1-DEHYDROGENASE"/>
    <property type="match status" value="1"/>
</dbReference>
<dbReference type="InterPro" id="IPR020471">
    <property type="entry name" value="AKR"/>
</dbReference>
<dbReference type="GO" id="GO:0046872">
    <property type="term" value="F:metal ion binding"/>
    <property type="evidence" value="ECO:0007669"/>
    <property type="project" value="UniProtKB-KW"/>
</dbReference>
<dbReference type="SUPFAM" id="SSF46548">
    <property type="entry name" value="alpha-helical ferredoxin"/>
    <property type="match status" value="1"/>
</dbReference>
<dbReference type="Gene3D" id="3.20.20.100">
    <property type="entry name" value="NADP-dependent oxidoreductase domain"/>
    <property type="match status" value="1"/>
</dbReference>
<proteinExistence type="predicted"/>
<dbReference type="InterPro" id="IPR017896">
    <property type="entry name" value="4Fe4S_Fe-S-bd"/>
</dbReference>
<evidence type="ECO:0000313" key="5">
    <source>
        <dbReference type="EMBL" id="EFW03203.1"/>
    </source>
</evidence>
<dbReference type="SUPFAM" id="SSF51430">
    <property type="entry name" value="NAD(P)-linked oxidoreductase"/>
    <property type="match status" value="1"/>
</dbReference>
<dbReference type="PANTHER" id="PTHR43312:SF1">
    <property type="entry name" value="NADP-DEPENDENT OXIDOREDUCTASE DOMAIN-CONTAINING PROTEIN"/>
    <property type="match status" value="1"/>
</dbReference>
<sequence>MEKVILGRTGICVQKNGFGALPVQRVSLNEAKIILRKAYENGIQFFDSARAYSDSEEKIGLALSDVRENIYISTKTMATTVQAFWEDLETSLKMLKTDYIDIYQFHNPSFCPKPGDGTGLYEAMLEAKNQGKIHYIGLTNHGWKVAKEAIESDLYDTLQFPFSYLASEKEEELVRLCEEHNVGFICMKALSGGLITRSDIAYAYLLQYKNALPIWGIQKESELDEFISYQKQAPVLTKDIEEIIQHDRKELAGQFCCGCGYCMPCPQGIIINQCARMSLMLRRAPAENWLLEKWQAEMNKIKDCIHCGKCMTHCPYGLNTPELLQKNYEDYQTFL</sequence>
<name>E7GFE2_9FIRM</name>
<dbReference type="InterPro" id="IPR023210">
    <property type="entry name" value="NADP_OxRdtase_dom"/>
</dbReference>
<reference evidence="5 6" key="1">
    <citation type="submission" date="2010-12" db="EMBL/GenBank/DDBJ databases">
        <title>The Genome Sequence of Coprobacillus sp. strain 29_1.</title>
        <authorList>
            <consortium name="The Broad Institute Genome Sequencing Platform"/>
            <person name="Earl A."/>
            <person name="Ward D."/>
            <person name="Feldgarden M."/>
            <person name="Gevers D."/>
            <person name="Daigneault M."/>
            <person name="Sibley C.D."/>
            <person name="White A."/>
            <person name="Strauss J."/>
            <person name="Allen-Vercoe E."/>
            <person name="Young S.K."/>
            <person name="Zeng Q."/>
            <person name="Gargeya S."/>
            <person name="Fitzgerald M."/>
            <person name="Haas B."/>
            <person name="Abouelleil A."/>
            <person name="Alvarado L."/>
            <person name="Arachchi H.M."/>
            <person name="Berlin A."/>
            <person name="Brown A."/>
            <person name="Chapman S.B."/>
            <person name="Chen Z."/>
            <person name="Dunbar C."/>
            <person name="Freedman E."/>
            <person name="Gearin G."/>
            <person name="Gellesch M."/>
            <person name="Goldberg J."/>
            <person name="Griggs A."/>
            <person name="Gujja S."/>
            <person name="Heilman E."/>
            <person name="Heiman D."/>
            <person name="Howarth C."/>
            <person name="Larson L."/>
            <person name="Lui A."/>
            <person name="MacDonald P.J.P."/>
            <person name="Mehta T."/>
            <person name="Montmayeur A."/>
            <person name="Murphy C."/>
            <person name="Neiman D."/>
            <person name="Pearson M."/>
            <person name="Priest M."/>
            <person name="Roberts A."/>
            <person name="Saif S."/>
            <person name="Shea T."/>
            <person name="Shenoy N."/>
            <person name="Sisk P."/>
            <person name="Stolte C."/>
            <person name="Sykes S."/>
            <person name="White J."/>
            <person name="Yandava C."/>
            <person name="Nusbaum C."/>
            <person name="Birren B."/>
        </authorList>
    </citation>
    <scope>NUCLEOTIDE SEQUENCE [LARGE SCALE GENOMIC DNA]</scope>
    <source>
        <strain evidence="5 6">29_1</strain>
    </source>
</reference>
<dbReference type="GO" id="GO:0016491">
    <property type="term" value="F:oxidoreductase activity"/>
    <property type="evidence" value="ECO:0007669"/>
    <property type="project" value="InterPro"/>
</dbReference>
<evidence type="ECO:0000259" key="4">
    <source>
        <dbReference type="PROSITE" id="PS51379"/>
    </source>
</evidence>
<dbReference type="InterPro" id="IPR017900">
    <property type="entry name" value="4Fe4S_Fe_S_CS"/>
</dbReference>
<feature type="domain" description="4Fe-4S ferredoxin-type" evidence="4">
    <location>
        <begin position="294"/>
        <end position="324"/>
    </location>
</feature>
<keyword evidence="6" id="KW-1185">Reference proteome</keyword>
<evidence type="ECO:0000256" key="1">
    <source>
        <dbReference type="ARBA" id="ARBA00022723"/>
    </source>
</evidence>
<dbReference type="GeneID" id="78228536"/>